<sequence>MLPKVSYPPSHTATKAKTITPIEAQKLLSSFLEKTATKAYLHPDAQLSTTGITYAAASGPTGGLAIHHLKRIEAGLRGELLVAESEEELKMLFADTVEPEGDDTKVDGLIAASKKRKRTDEVAQWAEASSGAAFAQDGGDAAAGDWQDPEEYAQQQEEITGELDARGAQGVRQDRDAPPEIEDGQVDKVARAAAKKARKKAEKAEKLAAKKS</sequence>
<dbReference type="Proteomes" id="UP001303373">
    <property type="component" value="Chromosome 11"/>
</dbReference>
<dbReference type="EMBL" id="CP138590">
    <property type="protein sequence ID" value="WPH03683.1"/>
    <property type="molecule type" value="Genomic_DNA"/>
</dbReference>
<evidence type="ECO:0000256" key="1">
    <source>
        <dbReference type="SAM" id="MobiDB-lite"/>
    </source>
</evidence>
<organism evidence="2 3">
    <name type="scientific">Acrodontium crateriforme</name>
    <dbReference type="NCBI Taxonomy" id="150365"/>
    <lineage>
        <taxon>Eukaryota</taxon>
        <taxon>Fungi</taxon>
        <taxon>Dikarya</taxon>
        <taxon>Ascomycota</taxon>
        <taxon>Pezizomycotina</taxon>
        <taxon>Dothideomycetes</taxon>
        <taxon>Dothideomycetidae</taxon>
        <taxon>Mycosphaerellales</taxon>
        <taxon>Teratosphaeriaceae</taxon>
        <taxon>Acrodontium</taxon>
    </lineage>
</organism>
<name>A0AAQ3MB73_9PEZI</name>
<reference evidence="2 3" key="1">
    <citation type="submission" date="2023-11" db="EMBL/GenBank/DDBJ databases">
        <title>An acidophilic fungus is an integral part of prey digestion in a carnivorous sundew plant.</title>
        <authorList>
            <person name="Tsai I.J."/>
        </authorList>
    </citation>
    <scope>NUCLEOTIDE SEQUENCE [LARGE SCALE GENOMIC DNA]</scope>
    <source>
        <strain evidence="2">169a</strain>
    </source>
</reference>
<keyword evidence="3" id="KW-1185">Reference proteome</keyword>
<proteinExistence type="predicted"/>
<accession>A0AAQ3MB73</accession>
<gene>
    <name evidence="2" type="ORF">R9X50_00656600</name>
</gene>
<dbReference type="AlphaFoldDB" id="A0AAQ3MB73"/>
<evidence type="ECO:0000313" key="2">
    <source>
        <dbReference type="EMBL" id="WPH03683.1"/>
    </source>
</evidence>
<feature type="compositionally biased region" description="Low complexity" evidence="1">
    <location>
        <begin position="128"/>
        <end position="146"/>
    </location>
</feature>
<evidence type="ECO:0000313" key="3">
    <source>
        <dbReference type="Proteomes" id="UP001303373"/>
    </source>
</evidence>
<feature type="region of interest" description="Disordered" evidence="1">
    <location>
        <begin position="128"/>
        <end position="212"/>
    </location>
</feature>
<feature type="compositionally biased region" description="Basic and acidic residues" evidence="1">
    <location>
        <begin position="202"/>
        <end position="212"/>
    </location>
</feature>
<protein>
    <submittedName>
        <fullName evidence="2">Uncharacterized protein</fullName>
    </submittedName>
</protein>